<dbReference type="InterPro" id="IPR035451">
    <property type="entry name" value="Ada-like_dom_sf"/>
</dbReference>
<reference evidence="2" key="1">
    <citation type="submission" date="2017-09" db="EMBL/GenBank/DDBJ databases">
        <title>Depth-based differentiation of microbial function through sediment-hosted aquifers and enrichment of novel symbionts in the deep terrestrial subsurface.</title>
        <authorList>
            <person name="Probst A.J."/>
            <person name="Ladd B."/>
            <person name="Jarett J.K."/>
            <person name="Geller-Mcgrath D.E."/>
            <person name="Sieber C.M.K."/>
            <person name="Emerson J.B."/>
            <person name="Anantharaman K."/>
            <person name="Thomas B.C."/>
            <person name="Malmstrom R."/>
            <person name="Stieglmeier M."/>
            <person name="Klingl A."/>
            <person name="Woyke T."/>
            <person name="Ryan C.M."/>
            <person name="Banfield J.F."/>
        </authorList>
    </citation>
    <scope>NUCLEOTIDE SEQUENCE [LARGE SCALE GENOMIC DNA]</scope>
</reference>
<dbReference type="EMBL" id="PFBJ01000001">
    <property type="protein sequence ID" value="PIT91510.1"/>
    <property type="molecule type" value="Genomic_DNA"/>
</dbReference>
<dbReference type="Proteomes" id="UP000228809">
    <property type="component" value="Unassembled WGS sequence"/>
</dbReference>
<name>A0A2M6WFD7_9BACT</name>
<dbReference type="Gene3D" id="3.40.10.10">
    <property type="entry name" value="DNA Methylphosphotriester Repair Domain"/>
    <property type="match status" value="1"/>
</dbReference>
<gene>
    <name evidence="1" type="ORF">COU17_00030</name>
</gene>
<evidence type="ECO:0000313" key="2">
    <source>
        <dbReference type="Proteomes" id="UP000228809"/>
    </source>
</evidence>
<organism evidence="1 2">
    <name type="scientific">Candidatus Kaiserbacteria bacterium CG10_big_fil_rev_8_21_14_0_10_49_17</name>
    <dbReference type="NCBI Taxonomy" id="1974609"/>
    <lineage>
        <taxon>Bacteria</taxon>
        <taxon>Candidatus Kaiseribacteriota</taxon>
    </lineage>
</organism>
<proteinExistence type="predicted"/>
<sequence>MGEKIKSFEPLLLILAIILVGTAGFGLGRLSVLETATEPVWIEYPEGYSGEDILSASAARAPEIAGGEVVASKNGSKYHYPWCSGAKRIAEKNLITFSSITEARAAGYEPAANCKGLQ</sequence>
<comment type="caution">
    <text evidence="1">The sequence shown here is derived from an EMBL/GenBank/DDBJ whole genome shotgun (WGS) entry which is preliminary data.</text>
</comment>
<evidence type="ECO:0000313" key="1">
    <source>
        <dbReference type="EMBL" id="PIT91510.1"/>
    </source>
</evidence>
<protein>
    <recommendedName>
        <fullName evidence="3">Ada DNA repair metal-binding domain-containing protein</fullName>
    </recommendedName>
</protein>
<evidence type="ECO:0008006" key="3">
    <source>
        <dbReference type="Google" id="ProtNLM"/>
    </source>
</evidence>
<accession>A0A2M6WFD7</accession>
<dbReference type="SUPFAM" id="SSF57884">
    <property type="entry name" value="Ada DNA repair protein, N-terminal domain (N-Ada 10)"/>
    <property type="match status" value="1"/>
</dbReference>
<dbReference type="AlphaFoldDB" id="A0A2M6WFD7"/>